<evidence type="ECO:0000256" key="1">
    <source>
        <dbReference type="SAM" id="Phobius"/>
    </source>
</evidence>
<feature type="transmembrane region" description="Helical" evidence="1">
    <location>
        <begin position="99"/>
        <end position="125"/>
    </location>
</feature>
<evidence type="ECO:0000313" key="3">
    <source>
        <dbReference type="Proteomes" id="UP000830326"/>
    </source>
</evidence>
<protein>
    <recommendedName>
        <fullName evidence="4">Phospholipid phosphatase</fullName>
    </recommendedName>
</protein>
<keyword evidence="1" id="KW-1133">Transmembrane helix</keyword>
<feature type="transmembrane region" description="Helical" evidence="1">
    <location>
        <begin position="169"/>
        <end position="187"/>
    </location>
</feature>
<feature type="transmembrane region" description="Helical" evidence="1">
    <location>
        <begin position="6"/>
        <end position="24"/>
    </location>
</feature>
<evidence type="ECO:0000313" key="2">
    <source>
        <dbReference type="EMBL" id="UOR13843.1"/>
    </source>
</evidence>
<gene>
    <name evidence="2" type="ORF">MUO15_10580</name>
</gene>
<accession>A0ABY4HHG5</accession>
<keyword evidence="3" id="KW-1185">Reference proteome</keyword>
<reference evidence="2" key="1">
    <citation type="submission" date="2022-04" db="EMBL/GenBank/DDBJ databases">
        <title>Halobacillus sp. isolated from saltern.</title>
        <authorList>
            <person name="Won M."/>
            <person name="Lee C.-M."/>
            <person name="Woen H.-Y."/>
            <person name="Kwon S.-W."/>
        </authorList>
    </citation>
    <scope>NUCLEOTIDE SEQUENCE</scope>
    <source>
        <strain evidence="2">SSHM10-5</strain>
    </source>
</reference>
<keyword evidence="1" id="KW-0812">Transmembrane</keyword>
<sequence length="223" mass="24931">MDTVLFTFLTIAYTILLVLAIKVLRNYKVLSTLLLLPVIVGLIYENGIISTGRFIGKGPLLEGLNLARFWIHAFFTPLLVLYAWKTLEQAEVQWASKNWVRIFALLLTASLILMELFTVVIGLNIEASIEYGVLSYSSNEPSSGPPIMVLIVSVVLLVSSLIIWRRQEWIWFFIGSLLMIVGSAIQLPVDSGAITNFFELILISSLLGTAYFQRKVHKPIKGG</sequence>
<feature type="transmembrane region" description="Helical" evidence="1">
    <location>
        <begin position="29"/>
        <end position="49"/>
    </location>
</feature>
<name>A0ABY4HHG5_9BACI</name>
<dbReference type="Proteomes" id="UP000830326">
    <property type="component" value="Chromosome"/>
</dbReference>
<dbReference type="RefSeq" id="WP_245035735.1">
    <property type="nucleotide sequence ID" value="NZ_CP095075.1"/>
</dbReference>
<feature type="transmembrane region" description="Helical" evidence="1">
    <location>
        <begin position="145"/>
        <end position="164"/>
    </location>
</feature>
<keyword evidence="1" id="KW-0472">Membrane</keyword>
<organism evidence="2 3">
    <name type="scientific">Halobacillus amylolyticus</name>
    <dbReference type="NCBI Taxonomy" id="2932259"/>
    <lineage>
        <taxon>Bacteria</taxon>
        <taxon>Bacillati</taxon>
        <taxon>Bacillota</taxon>
        <taxon>Bacilli</taxon>
        <taxon>Bacillales</taxon>
        <taxon>Bacillaceae</taxon>
        <taxon>Halobacillus</taxon>
    </lineage>
</organism>
<evidence type="ECO:0008006" key="4">
    <source>
        <dbReference type="Google" id="ProtNLM"/>
    </source>
</evidence>
<dbReference type="EMBL" id="CP095075">
    <property type="protein sequence ID" value="UOR13843.1"/>
    <property type="molecule type" value="Genomic_DNA"/>
</dbReference>
<feature type="transmembrane region" description="Helical" evidence="1">
    <location>
        <begin position="193"/>
        <end position="212"/>
    </location>
</feature>
<proteinExistence type="predicted"/>
<feature type="transmembrane region" description="Helical" evidence="1">
    <location>
        <begin position="69"/>
        <end position="87"/>
    </location>
</feature>